<evidence type="ECO:0000256" key="3">
    <source>
        <dbReference type="ARBA" id="ARBA00022989"/>
    </source>
</evidence>
<keyword evidence="3 5" id="KW-1133">Transmembrane helix</keyword>
<evidence type="ECO:0000256" key="6">
    <source>
        <dbReference type="SAM" id="MobiDB-lite"/>
    </source>
</evidence>
<comment type="similarity">
    <text evidence="5">Belongs to the UPF0182 family.</text>
</comment>
<sequence length="961" mass="104543">MLGLLVIGFFVFAGLYADVLWYDQLGFLGVLTTEWIARVVLFVIGFLAMALPIWGSIQIAYRTRPVYAKLNSQLDRYQEVFEPLRRLAMYGIPTILGIFAGVAVSTRWELTLTWLNRTPFGETDPQFGFDIGFFVFELPFYRSVVGFASAVVLLAAILVVATNYLYGAIRVSGREVVISKSARVQIAVTAGIYLLLQAVSIWFDQYATVTEQGDLITGAAYTGVNAVIPGRGILAAVAAGVAILFFVTAVIGRWRLPLVGTALLIVSSLIIGSLYPWVVQRFQVDPSELALEEPYIQRNIDLTRDAYGVADIEEIPYEAKTDAEPGALRADAETTASIRLMDPAIISPAFRQLQQFRQYYQFPGDLDVDRYEIDGASQDTIVAIRDVRLDGLGDANTWYNSHLVYTHGYGLVAAAGNQRSADGQPVFLQSGIPSSGVLGDFEPRVYFGETSPDYSIVGAPEGDSPIELDYPAGEDGADQTKTTFDGDAGPKLDNVFTKLVYALKFQSEQIFLSDQVSTSSQILYDRDPIERVKKVAPYLTTDSDTYPSVVDGRIVWIVDGYTLTDQYPYSEKVSMSEAIADSELPTPTLAFDEVNYIRNSVKATVDAYDGSVTLYAWDEEDPILKTWQKIFPSTLKSMTEMSGDLMSHVRYPADLFKVQRAVLGQYHVDQAGAFYSREDAWTTPKDPTAAESSALLQPPYYLTMQMPGQEAPSYSLYSTFIPQASGEESRNVLRGYLAVDSDAGSADGERAEGYGKLRMLALPEDDNVPGPGQVQNTFDSDPTVGRELNILQQGQSTVTNGNLLTLPVGGGLLYVQPVYVQSSGGTAYPLLQKVLVQFGDQIAFQDTLDQALDVLFGGDSGAAAGDQEVEPGTEPTTPEEGGTEGGEGTEGATDTELQQLLNRASQAMDDKRAALAEGDWTAYGEADAELAEIISELIVLAGEDGASTETPATEAPAPEAE</sequence>
<dbReference type="PANTHER" id="PTHR39344">
    <property type="entry name" value="UPF0182 PROTEIN SLL1060"/>
    <property type="match status" value="1"/>
</dbReference>
<feature type="compositionally biased region" description="Low complexity" evidence="6">
    <location>
        <begin position="948"/>
        <end position="961"/>
    </location>
</feature>
<gene>
    <name evidence="7" type="ORF">GE115_12850</name>
</gene>
<feature type="transmembrane region" description="Helical" evidence="5">
    <location>
        <begin position="186"/>
        <end position="203"/>
    </location>
</feature>
<dbReference type="Proteomes" id="UP000431080">
    <property type="component" value="Unassembled WGS sequence"/>
</dbReference>
<dbReference type="GO" id="GO:0005576">
    <property type="term" value="C:extracellular region"/>
    <property type="evidence" value="ECO:0007669"/>
    <property type="project" value="TreeGrafter"/>
</dbReference>
<feature type="transmembrane region" description="Helical" evidence="5">
    <location>
        <begin position="258"/>
        <end position="278"/>
    </location>
</feature>
<comment type="caution">
    <text evidence="5">Lacks conserved residue(s) required for the propagation of feature annotation.</text>
</comment>
<evidence type="ECO:0000313" key="8">
    <source>
        <dbReference type="Proteomes" id="UP000431080"/>
    </source>
</evidence>
<comment type="subcellular location">
    <subcellularLocation>
        <location evidence="5">Cell membrane</location>
        <topology evidence="5">Multi-pass membrane protein</topology>
    </subcellularLocation>
</comment>
<evidence type="ECO:0000256" key="4">
    <source>
        <dbReference type="ARBA" id="ARBA00023136"/>
    </source>
</evidence>
<comment type="caution">
    <text evidence="7">The sequence shown here is derived from an EMBL/GenBank/DDBJ whole genome shotgun (WGS) entry which is preliminary data.</text>
</comment>
<evidence type="ECO:0000256" key="5">
    <source>
        <dbReference type="HAMAP-Rule" id="MF_01600"/>
    </source>
</evidence>
<dbReference type="GO" id="GO:0005886">
    <property type="term" value="C:plasma membrane"/>
    <property type="evidence" value="ECO:0007669"/>
    <property type="project" value="UniProtKB-SubCell"/>
</dbReference>
<feature type="transmembrane region" description="Helical" evidence="5">
    <location>
        <begin position="232"/>
        <end position="251"/>
    </location>
</feature>
<evidence type="ECO:0000256" key="2">
    <source>
        <dbReference type="ARBA" id="ARBA00022692"/>
    </source>
</evidence>
<dbReference type="HAMAP" id="MF_01600">
    <property type="entry name" value="UPF0182"/>
    <property type="match status" value="1"/>
</dbReference>
<feature type="region of interest" description="Disordered" evidence="6">
    <location>
        <begin position="942"/>
        <end position="961"/>
    </location>
</feature>
<proteinExistence type="inferred from homology"/>
<name>A0A6I2FDI9_9MICO</name>
<keyword evidence="1 5" id="KW-1003">Cell membrane</keyword>
<dbReference type="Pfam" id="PF03699">
    <property type="entry name" value="UPF0182"/>
    <property type="match status" value="1"/>
</dbReference>
<evidence type="ECO:0000313" key="7">
    <source>
        <dbReference type="EMBL" id="MRG60750.1"/>
    </source>
</evidence>
<dbReference type="EMBL" id="WJIF01000007">
    <property type="protein sequence ID" value="MRG60750.1"/>
    <property type="molecule type" value="Genomic_DNA"/>
</dbReference>
<feature type="transmembrane region" description="Helical" evidence="5">
    <location>
        <begin position="144"/>
        <end position="166"/>
    </location>
</feature>
<protein>
    <recommendedName>
        <fullName evidence="5">UPF0182 protein GE115_12850</fullName>
    </recommendedName>
</protein>
<feature type="compositionally biased region" description="Low complexity" evidence="6">
    <location>
        <begin position="870"/>
        <end position="880"/>
    </location>
</feature>
<organism evidence="7 8">
    <name type="scientific">Agromyces agglutinans</name>
    <dbReference type="NCBI Taxonomy" id="2662258"/>
    <lineage>
        <taxon>Bacteria</taxon>
        <taxon>Bacillati</taxon>
        <taxon>Actinomycetota</taxon>
        <taxon>Actinomycetes</taxon>
        <taxon>Micrococcales</taxon>
        <taxon>Microbacteriaceae</taxon>
        <taxon>Agromyces</taxon>
    </lineage>
</organism>
<keyword evidence="8" id="KW-1185">Reference proteome</keyword>
<reference evidence="7 8" key="1">
    <citation type="submission" date="2019-10" db="EMBL/GenBank/DDBJ databases">
        <authorList>
            <person name="Nie G."/>
            <person name="Ming H."/>
            <person name="Yi B."/>
        </authorList>
    </citation>
    <scope>NUCLEOTIDE SEQUENCE [LARGE SCALE GENOMIC DNA]</scope>
    <source>
        <strain evidence="7 8">CFH 90414</strain>
    </source>
</reference>
<keyword evidence="4 5" id="KW-0472">Membrane</keyword>
<feature type="transmembrane region" description="Helical" evidence="5">
    <location>
        <begin position="87"/>
        <end position="108"/>
    </location>
</feature>
<keyword evidence="2 5" id="KW-0812">Transmembrane</keyword>
<feature type="region of interest" description="Disordered" evidence="6">
    <location>
        <begin position="859"/>
        <end position="893"/>
    </location>
</feature>
<evidence type="ECO:0000256" key="1">
    <source>
        <dbReference type="ARBA" id="ARBA00022475"/>
    </source>
</evidence>
<dbReference type="AlphaFoldDB" id="A0A6I2FDI9"/>
<feature type="transmembrane region" description="Helical" evidence="5">
    <location>
        <begin position="35"/>
        <end position="54"/>
    </location>
</feature>
<dbReference type="InterPro" id="IPR005372">
    <property type="entry name" value="UPF0182"/>
</dbReference>
<dbReference type="PANTHER" id="PTHR39344:SF1">
    <property type="entry name" value="UPF0182 PROTEIN SLL1060"/>
    <property type="match status" value="1"/>
</dbReference>
<accession>A0A6I2FDI9</accession>